<comment type="caution">
    <text evidence="13">The sequence shown here is derived from an EMBL/GenBank/DDBJ whole genome shotgun (WGS) entry which is preliminary data.</text>
</comment>
<dbReference type="RefSeq" id="WP_246905217.1">
    <property type="nucleotide sequence ID" value="NZ_JALJRB010000007.1"/>
</dbReference>
<dbReference type="GO" id="GO:0005886">
    <property type="term" value="C:plasma membrane"/>
    <property type="evidence" value="ECO:0007669"/>
    <property type="project" value="UniProtKB-SubCell"/>
</dbReference>
<keyword evidence="9" id="KW-0653">Protein transport</keyword>
<reference evidence="13" key="1">
    <citation type="submission" date="2022-04" db="EMBL/GenBank/DDBJ databases">
        <title>Desulfatitalea alkaliphila sp. nov., a novel anaerobic sulfate-reducing bacterium isolated from terrestrial mud volcano, Taman Peninsula, Russia.</title>
        <authorList>
            <person name="Khomyakova M.A."/>
            <person name="Merkel A.Y."/>
            <person name="Slobodkin A.I."/>
        </authorList>
    </citation>
    <scope>NUCLEOTIDE SEQUENCE</scope>
    <source>
        <strain evidence="13">M08but</strain>
    </source>
</reference>
<dbReference type="Pfam" id="PF01618">
    <property type="entry name" value="MotA_ExbB"/>
    <property type="match status" value="1"/>
</dbReference>
<evidence type="ECO:0000256" key="7">
    <source>
        <dbReference type="ARBA" id="ARBA00023136"/>
    </source>
</evidence>
<dbReference type="GO" id="GO:0051301">
    <property type="term" value="P:cell division"/>
    <property type="evidence" value="ECO:0007669"/>
    <property type="project" value="UniProtKB-KW"/>
</dbReference>
<keyword evidence="5 11" id="KW-0812">Transmembrane</keyword>
<dbReference type="Proteomes" id="UP001165427">
    <property type="component" value="Unassembled WGS sequence"/>
</dbReference>
<proteinExistence type="inferred from homology"/>
<dbReference type="AlphaFoldDB" id="A0AA41R327"/>
<dbReference type="InterPro" id="IPR050790">
    <property type="entry name" value="ExbB/TolQ_transport"/>
</dbReference>
<evidence type="ECO:0000256" key="8">
    <source>
        <dbReference type="ARBA" id="ARBA00023306"/>
    </source>
</evidence>
<comment type="similarity">
    <text evidence="9">Belongs to the exbB/tolQ family.</text>
</comment>
<feature type="compositionally biased region" description="Basic and acidic residues" evidence="10">
    <location>
        <begin position="104"/>
        <end position="115"/>
    </location>
</feature>
<comment type="subcellular location">
    <subcellularLocation>
        <location evidence="1">Cell membrane</location>
        <topology evidence="1">Multi-pass membrane protein</topology>
    </subcellularLocation>
    <subcellularLocation>
        <location evidence="9">Membrane</location>
        <topology evidence="9">Multi-pass membrane protein</topology>
    </subcellularLocation>
</comment>
<evidence type="ECO:0000256" key="2">
    <source>
        <dbReference type="ARBA" id="ARBA00022475"/>
    </source>
</evidence>
<evidence type="ECO:0000256" key="5">
    <source>
        <dbReference type="ARBA" id="ARBA00022692"/>
    </source>
</evidence>
<evidence type="ECO:0000256" key="9">
    <source>
        <dbReference type="RuleBase" id="RU004057"/>
    </source>
</evidence>
<evidence type="ECO:0000256" key="10">
    <source>
        <dbReference type="SAM" id="MobiDB-lite"/>
    </source>
</evidence>
<feature type="domain" description="MotA/TolQ/ExbB proton channel" evidence="12">
    <location>
        <begin position="119"/>
        <end position="220"/>
    </location>
</feature>
<keyword evidence="9" id="KW-0813">Transport</keyword>
<feature type="transmembrane region" description="Helical" evidence="11">
    <location>
        <begin position="142"/>
        <end position="165"/>
    </location>
</feature>
<evidence type="ECO:0000259" key="12">
    <source>
        <dbReference type="Pfam" id="PF01618"/>
    </source>
</evidence>
<feature type="region of interest" description="Disordered" evidence="10">
    <location>
        <begin position="94"/>
        <end position="118"/>
    </location>
</feature>
<keyword evidence="3" id="KW-0997">Cell inner membrane</keyword>
<dbReference type="EMBL" id="JALJRB010000007">
    <property type="protein sequence ID" value="MCJ8500538.1"/>
    <property type="molecule type" value="Genomic_DNA"/>
</dbReference>
<dbReference type="InterPro" id="IPR002898">
    <property type="entry name" value="MotA_ExbB_proton_chnl"/>
</dbReference>
<keyword evidence="14" id="KW-1185">Reference proteome</keyword>
<dbReference type="NCBIfam" id="TIGR02796">
    <property type="entry name" value="tolQ"/>
    <property type="match status" value="1"/>
</dbReference>
<evidence type="ECO:0000256" key="4">
    <source>
        <dbReference type="ARBA" id="ARBA00022618"/>
    </source>
</evidence>
<evidence type="ECO:0000313" key="13">
    <source>
        <dbReference type="EMBL" id="MCJ8500538.1"/>
    </source>
</evidence>
<dbReference type="InterPro" id="IPR014163">
    <property type="entry name" value="Tol-Pal_TolQ"/>
</dbReference>
<sequence>MTQSDIDIIQMIGSAGLMVQLVLFLLLFFSVASWTIIFIKWRTLNRALRESAVFTDYFWKSRDLAGVYAKAKQLAGCPVARIFRVGYVELKKLSQSGGGPSAGEAHKSRDTEGQRVSRAADGVDRAMRRAISSETIRLSQMVPFLATTGNTTPFIGLFGTVWGIMNSFHMIGLRGSASLAAVAPGISEALVATAAGLAAAIPAVIAFNHFMNKIRIIESELVSFSSDFVGIIERDLLTEAP</sequence>
<protein>
    <submittedName>
        <fullName evidence="13">Protein TolQ</fullName>
    </submittedName>
</protein>
<evidence type="ECO:0000256" key="11">
    <source>
        <dbReference type="SAM" id="Phobius"/>
    </source>
</evidence>
<keyword evidence="2" id="KW-1003">Cell membrane</keyword>
<keyword evidence="7 11" id="KW-0472">Membrane</keyword>
<evidence type="ECO:0000256" key="3">
    <source>
        <dbReference type="ARBA" id="ARBA00022519"/>
    </source>
</evidence>
<feature type="transmembrane region" description="Helical" evidence="11">
    <location>
        <begin position="185"/>
        <end position="207"/>
    </location>
</feature>
<keyword evidence="8" id="KW-0131">Cell cycle</keyword>
<dbReference type="GO" id="GO:0043213">
    <property type="term" value="P:bacteriocin transport"/>
    <property type="evidence" value="ECO:0007669"/>
    <property type="project" value="InterPro"/>
</dbReference>
<dbReference type="PANTHER" id="PTHR30625:SF3">
    <property type="entry name" value="TOL-PAL SYSTEM PROTEIN TOLQ"/>
    <property type="match status" value="1"/>
</dbReference>
<organism evidence="13 14">
    <name type="scientific">Desulfatitalea alkaliphila</name>
    <dbReference type="NCBI Taxonomy" id="2929485"/>
    <lineage>
        <taxon>Bacteria</taxon>
        <taxon>Pseudomonadati</taxon>
        <taxon>Thermodesulfobacteriota</taxon>
        <taxon>Desulfobacteria</taxon>
        <taxon>Desulfobacterales</taxon>
        <taxon>Desulfosarcinaceae</taxon>
        <taxon>Desulfatitalea</taxon>
    </lineage>
</organism>
<evidence type="ECO:0000256" key="6">
    <source>
        <dbReference type="ARBA" id="ARBA00022989"/>
    </source>
</evidence>
<gene>
    <name evidence="13" type="primary">tolQ</name>
    <name evidence="13" type="ORF">MRX98_08135</name>
</gene>
<feature type="transmembrane region" description="Helical" evidence="11">
    <location>
        <begin position="17"/>
        <end position="39"/>
    </location>
</feature>
<name>A0AA41R327_9BACT</name>
<keyword evidence="6 11" id="KW-1133">Transmembrane helix</keyword>
<evidence type="ECO:0000256" key="1">
    <source>
        <dbReference type="ARBA" id="ARBA00004651"/>
    </source>
</evidence>
<dbReference type="PANTHER" id="PTHR30625">
    <property type="entry name" value="PROTEIN TOLQ"/>
    <property type="match status" value="1"/>
</dbReference>
<keyword evidence="4" id="KW-0132">Cell division</keyword>
<evidence type="ECO:0000313" key="14">
    <source>
        <dbReference type="Proteomes" id="UP001165427"/>
    </source>
</evidence>
<dbReference type="GO" id="GO:0017038">
    <property type="term" value="P:protein import"/>
    <property type="evidence" value="ECO:0007669"/>
    <property type="project" value="TreeGrafter"/>
</dbReference>
<accession>A0AA41R327</accession>